<accession>A0A6L7G5I1</accession>
<proteinExistence type="predicted"/>
<reference evidence="1 2" key="1">
    <citation type="submission" date="2019-12" db="EMBL/GenBank/DDBJ databases">
        <authorList>
            <person name="Li M."/>
        </authorList>
    </citation>
    <scope>NUCLEOTIDE SEQUENCE [LARGE SCALE GENOMIC DNA]</scope>
    <source>
        <strain evidence="1 2">GBMRC 2024</strain>
    </source>
</reference>
<organism evidence="1 2">
    <name type="scientific">Pseudooceanicola albus</name>
    <dbReference type="NCBI Taxonomy" id="2692189"/>
    <lineage>
        <taxon>Bacteria</taxon>
        <taxon>Pseudomonadati</taxon>
        <taxon>Pseudomonadota</taxon>
        <taxon>Alphaproteobacteria</taxon>
        <taxon>Rhodobacterales</taxon>
        <taxon>Paracoccaceae</taxon>
        <taxon>Pseudooceanicola</taxon>
    </lineage>
</organism>
<protein>
    <submittedName>
        <fullName evidence="1">Sarcosine oxidase subunit gamma</fullName>
    </submittedName>
</protein>
<dbReference type="Proteomes" id="UP000477911">
    <property type="component" value="Unassembled WGS sequence"/>
</dbReference>
<comment type="caution">
    <text evidence="1">The sequence shown here is derived from an EMBL/GenBank/DDBJ whole genome shotgun (WGS) entry which is preliminary data.</text>
</comment>
<dbReference type="SUPFAM" id="SSF103025">
    <property type="entry name" value="Folate-binding domain"/>
    <property type="match status" value="1"/>
</dbReference>
<dbReference type="InterPro" id="IPR027266">
    <property type="entry name" value="TrmE/GcvT-like"/>
</dbReference>
<gene>
    <name evidence="1" type="ORF">GR170_13770</name>
</gene>
<name>A0A6L7G5I1_9RHOB</name>
<evidence type="ECO:0000313" key="2">
    <source>
        <dbReference type="Proteomes" id="UP000477911"/>
    </source>
</evidence>
<keyword evidence="2" id="KW-1185">Reference proteome</keyword>
<evidence type="ECO:0000313" key="1">
    <source>
        <dbReference type="EMBL" id="MXN18912.1"/>
    </source>
</evidence>
<dbReference type="Gene3D" id="3.30.1360.120">
    <property type="entry name" value="Probable tRNA modification gtpase trme, domain 1"/>
    <property type="match status" value="1"/>
</dbReference>
<dbReference type="EMBL" id="WUMU01000016">
    <property type="protein sequence ID" value="MXN18912.1"/>
    <property type="molecule type" value="Genomic_DNA"/>
</dbReference>
<sequence>MAEPLIPVTALGGTAPKVQGFGPLTLSERPDVALASLAPLRAGQLPDLPLPGPKDLAEAGGLWSFRTTAEAWMILAEGRAEEDFAARIAALAPGCAVTEQTDGWAMIEVTGEAAALERLLEKLVNLDPALLAPGHAARTALHHMGCFVLRPGAGQLWLLGMRSSAGSLWHAVAQAVQFQVVTLAERAQD</sequence>
<dbReference type="RefSeq" id="WP_160895043.1">
    <property type="nucleotide sequence ID" value="NZ_WUMU01000016.1"/>
</dbReference>
<dbReference type="AlphaFoldDB" id="A0A6L7G5I1"/>